<sequence length="112" mass="12612">MAPSIAIPSAAPPQQKKGEAALRRRNEELERELKESLAREARMREELARAMGRLRVAEEAEERLCSQLGELEAEAVDEAREYRARIVELLEQLSGATKLLQKTSSLPTIFPQ</sequence>
<dbReference type="Pfam" id="PF24980">
    <property type="entry name" value="LSU"/>
    <property type="match status" value="1"/>
</dbReference>
<reference evidence="2 3" key="1">
    <citation type="journal article" date="2021" name="Nat. Commun.">
        <title>Incipient diploidization of the medicinal plant Perilla within 10,000 years.</title>
        <authorList>
            <person name="Zhang Y."/>
            <person name="Shen Q."/>
            <person name="Leng L."/>
            <person name="Zhang D."/>
            <person name="Chen S."/>
            <person name="Shi Y."/>
            <person name="Ning Z."/>
            <person name="Chen S."/>
        </authorList>
    </citation>
    <scope>NUCLEOTIDE SEQUENCE [LARGE SCALE GENOMIC DNA]</scope>
    <source>
        <strain evidence="3">cv. PC099</strain>
    </source>
</reference>
<feature type="compositionally biased region" description="Low complexity" evidence="1">
    <location>
        <begin position="1"/>
        <end position="13"/>
    </location>
</feature>
<protein>
    <submittedName>
        <fullName evidence="2">Response to low sulfur 2</fullName>
    </submittedName>
</protein>
<dbReference type="PANTHER" id="PTHR34283:SF1">
    <property type="entry name" value="PROTEIN RESPONSE TO LOW SULFUR 1"/>
    <property type="match status" value="1"/>
</dbReference>
<name>A0AAD4NXH6_PERFH</name>
<dbReference type="AlphaFoldDB" id="A0AAD4NXH6"/>
<accession>A0AAD4NXH6</accession>
<comment type="caution">
    <text evidence="2">The sequence shown here is derived from an EMBL/GenBank/DDBJ whole genome shotgun (WGS) entry which is preliminary data.</text>
</comment>
<dbReference type="GO" id="GO:0098869">
    <property type="term" value="P:cellular oxidant detoxification"/>
    <property type="evidence" value="ECO:0007669"/>
    <property type="project" value="InterPro"/>
</dbReference>
<evidence type="ECO:0000313" key="3">
    <source>
        <dbReference type="Proteomes" id="UP001190926"/>
    </source>
</evidence>
<dbReference type="PANTHER" id="PTHR34283">
    <property type="entry name" value="PROTEIN RESPONSE TO LOW SULFUR 1"/>
    <property type="match status" value="1"/>
</dbReference>
<feature type="region of interest" description="Disordered" evidence="1">
    <location>
        <begin position="1"/>
        <end position="23"/>
    </location>
</feature>
<dbReference type="EMBL" id="SDAM02029561">
    <property type="protein sequence ID" value="KAH6756309.1"/>
    <property type="molecule type" value="Genomic_DNA"/>
</dbReference>
<organism evidence="2 3">
    <name type="scientific">Perilla frutescens var. hirtella</name>
    <name type="common">Perilla citriodora</name>
    <name type="synonym">Perilla setoyensis</name>
    <dbReference type="NCBI Taxonomy" id="608512"/>
    <lineage>
        <taxon>Eukaryota</taxon>
        <taxon>Viridiplantae</taxon>
        <taxon>Streptophyta</taxon>
        <taxon>Embryophyta</taxon>
        <taxon>Tracheophyta</taxon>
        <taxon>Spermatophyta</taxon>
        <taxon>Magnoliopsida</taxon>
        <taxon>eudicotyledons</taxon>
        <taxon>Gunneridae</taxon>
        <taxon>Pentapetalae</taxon>
        <taxon>asterids</taxon>
        <taxon>lamiids</taxon>
        <taxon>Lamiales</taxon>
        <taxon>Lamiaceae</taxon>
        <taxon>Nepetoideae</taxon>
        <taxon>Elsholtzieae</taxon>
        <taxon>Perilla</taxon>
    </lineage>
</organism>
<dbReference type="Proteomes" id="UP001190926">
    <property type="component" value="Unassembled WGS sequence"/>
</dbReference>
<gene>
    <name evidence="2" type="ORF">C2S53_003478</name>
</gene>
<keyword evidence="3" id="KW-1185">Reference proteome</keyword>
<dbReference type="InterPro" id="IPR039282">
    <property type="entry name" value="LSU"/>
</dbReference>
<evidence type="ECO:0000313" key="2">
    <source>
        <dbReference type="EMBL" id="KAH6756309.1"/>
    </source>
</evidence>
<proteinExistence type="predicted"/>
<evidence type="ECO:0000256" key="1">
    <source>
        <dbReference type="SAM" id="MobiDB-lite"/>
    </source>
</evidence>